<dbReference type="Pfam" id="PF04321">
    <property type="entry name" value="RmlD_sub_bind"/>
    <property type="match status" value="1"/>
</dbReference>
<evidence type="ECO:0000256" key="2">
    <source>
        <dbReference type="ARBA" id="ARBA00010944"/>
    </source>
</evidence>
<evidence type="ECO:0000256" key="4">
    <source>
        <dbReference type="ARBA" id="ARBA00017099"/>
    </source>
</evidence>
<dbReference type="RefSeq" id="WP_243306858.1">
    <property type="nucleotide sequence ID" value="NZ_JALGBI010000001.1"/>
</dbReference>
<gene>
    <name evidence="8" type="ORF">MMF98_13730</name>
</gene>
<dbReference type="AlphaFoldDB" id="A0A9X2ARK0"/>
<comment type="caution">
    <text evidence="8">The sequence shown here is derived from an EMBL/GenBank/DDBJ whole genome shotgun (WGS) entry which is preliminary data.</text>
</comment>
<comment type="function">
    <text evidence="6">Catalyzes the reduction of dTDP-6-deoxy-L-lyxo-4-hexulose to yield dTDP-L-rhamnose.</text>
</comment>
<sequence length="286" mass="30791">MKILVLGASGMLGASLVPHLTACGHQVASHGRRGEWAADLGNAGETLMLLRRVSPEAVINLVGLTDVDRCESHPKEAWLTNVLTAENAATASAAVGAHLIQISTDQVYDQAPSNNESQACPGNHYAMSKYAGELAALGAGATVLRSNFFGLSRHPTRRSLTDWLFNALTKGQPLQVFDDVRFSPLSMATLCEMIEAVALRRQHGIFNLGSCGGMSKADFAFTFAGTLGLATTTMSRGLAANATFLKAWRPKAMCMDSHRFEQVFGQTLPDLEAEIERAAKDYRELH</sequence>
<organism evidence="8 9">
    <name type="scientific">Variovorax terrae</name>
    <dbReference type="NCBI Taxonomy" id="2923278"/>
    <lineage>
        <taxon>Bacteria</taxon>
        <taxon>Pseudomonadati</taxon>
        <taxon>Pseudomonadota</taxon>
        <taxon>Betaproteobacteria</taxon>
        <taxon>Burkholderiales</taxon>
        <taxon>Comamonadaceae</taxon>
        <taxon>Variovorax</taxon>
    </lineage>
</organism>
<evidence type="ECO:0000313" key="8">
    <source>
        <dbReference type="EMBL" id="MCJ0764271.1"/>
    </source>
</evidence>
<dbReference type="Proteomes" id="UP001139447">
    <property type="component" value="Unassembled WGS sequence"/>
</dbReference>
<dbReference type="PANTHER" id="PTHR10491">
    <property type="entry name" value="DTDP-4-DEHYDRORHAMNOSE REDUCTASE"/>
    <property type="match status" value="1"/>
</dbReference>
<dbReference type="SUPFAM" id="SSF51735">
    <property type="entry name" value="NAD(P)-binding Rossmann-fold domains"/>
    <property type="match status" value="1"/>
</dbReference>
<dbReference type="EMBL" id="JALGBI010000001">
    <property type="protein sequence ID" value="MCJ0764271.1"/>
    <property type="molecule type" value="Genomic_DNA"/>
</dbReference>
<evidence type="ECO:0000256" key="3">
    <source>
        <dbReference type="ARBA" id="ARBA00012929"/>
    </source>
</evidence>
<dbReference type="InterPro" id="IPR005913">
    <property type="entry name" value="dTDP_dehydrorham_reduct"/>
</dbReference>
<comment type="catalytic activity">
    <reaction evidence="5 6">
        <text>dTDP-beta-L-rhamnose + NADP(+) = dTDP-4-dehydro-beta-L-rhamnose + NADPH + H(+)</text>
        <dbReference type="Rhea" id="RHEA:21796"/>
        <dbReference type="ChEBI" id="CHEBI:15378"/>
        <dbReference type="ChEBI" id="CHEBI:57510"/>
        <dbReference type="ChEBI" id="CHEBI:57783"/>
        <dbReference type="ChEBI" id="CHEBI:58349"/>
        <dbReference type="ChEBI" id="CHEBI:62830"/>
        <dbReference type="EC" id="1.1.1.133"/>
    </reaction>
</comment>
<evidence type="ECO:0000256" key="6">
    <source>
        <dbReference type="RuleBase" id="RU364082"/>
    </source>
</evidence>
<dbReference type="GO" id="GO:0048269">
    <property type="term" value="C:methionine adenosyltransferase complex"/>
    <property type="evidence" value="ECO:0007669"/>
    <property type="project" value="TreeGrafter"/>
</dbReference>
<dbReference type="EC" id="1.1.1.133" evidence="3 6"/>
<comment type="cofactor">
    <cofactor evidence="6">
        <name>Mg(2+)</name>
        <dbReference type="ChEBI" id="CHEBI:18420"/>
    </cofactor>
    <text evidence="6">Binds 1 Mg(2+) ion per monomer.</text>
</comment>
<keyword evidence="6" id="KW-0521">NADP</keyword>
<feature type="domain" description="RmlD-like substrate binding" evidence="7">
    <location>
        <begin position="1"/>
        <end position="282"/>
    </location>
</feature>
<evidence type="ECO:0000259" key="7">
    <source>
        <dbReference type="Pfam" id="PF04321"/>
    </source>
</evidence>
<dbReference type="InterPro" id="IPR036291">
    <property type="entry name" value="NAD(P)-bd_dom_sf"/>
</dbReference>
<dbReference type="InterPro" id="IPR029903">
    <property type="entry name" value="RmlD-like-bd"/>
</dbReference>
<dbReference type="Gene3D" id="3.40.50.720">
    <property type="entry name" value="NAD(P)-binding Rossmann-like Domain"/>
    <property type="match status" value="1"/>
</dbReference>
<evidence type="ECO:0000256" key="5">
    <source>
        <dbReference type="ARBA" id="ARBA00048200"/>
    </source>
</evidence>
<dbReference type="PANTHER" id="PTHR10491:SF4">
    <property type="entry name" value="METHIONINE ADENOSYLTRANSFERASE 2 SUBUNIT BETA"/>
    <property type="match status" value="1"/>
</dbReference>
<keyword evidence="9" id="KW-1185">Reference proteome</keyword>
<protein>
    <recommendedName>
        <fullName evidence="4 6">dTDP-4-dehydrorhamnose reductase</fullName>
        <ecNumber evidence="3 6">1.1.1.133</ecNumber>
    </recommendedName>
</protein>
<proteinExistence type="inferred from homology"/>
<name>A0A9X2ARK0_9BURK</name>
<comment type="pathway">
    <text evidence="1 6">Carbohydrate biosynthesis; dTDP-L-rhamnose biosynthesis.</text>
</comment>
<evidence type="ECO:0000256" key="1">
    <source>
        <dbReference type="ARBA" id="ARBA00004781"/>
    </source>
</evidence>
<accession>A0A9X2ARK0</accession>
<dbReference type="GO" id="GO:0006556">
    <property type="term" value="P:S-adenosylmethionine biosynthetic process"/>
    <property type="evidence" value="ECO:0007669"/>
    <property type="project" value="TreeGrafter"/>
</dbReference>
<dbReference type="GO" id="GO:0048270">
    <property type="term" value="F:methionine adenosyltransferase regulator activity"/>
    <property type="evidence" value="ECO:0007669"/>
    <property type="project" value="TreeGrafter"/>
</dbReference>
<keyword evidence="6" id="KW-0560">Oxidoreductase</keyword>
<reference evidence="8" key="1">
    <citation type="submission" date="2022-03" db="EMBL/GenBank/DDBJ databases">
        <authorList>
            <person name="Woo C.Y."/>
        </authorList>
    </citation>
    <scope>NUCLEOTIDE SEQUENCE</scope>
    <source>
        <strain evidence="8">CYS-02</strain>
    </source>
</reference>
<dbReference type="GO" id="GO:0008831">
    <property type="term" value="F:dTDP-4-dehydrorhamnose reductase activity"/>
    <property type="evidence" value="ECO:0007669"/>
    <property type="project" value="UniProtKB-EC"/>
</dbReference>
<comment type="similarity">
    <text evidence="2 6">Belongs to the dTDP-4-dehydrorhamnose reductase family.</text>
</comment>
<dbReference type="CDD" id="cd05254">
    <property type="entry name" value="dTDP_HR_like_SDR_e"/>
    <property type="match status" value="1"/>
</dbReference>
<evidence type="ECO:0000313" key="9">
    <source>
        <dbReference type="Proteomes" id="UP001139447"/>
    </source>
</evidence>